<keyword evidence="2" id="KW-1185">Reference proteome</keyword>
<name>A0A1S9PKE6_9SPHI</name>
<gene>
    <name evidence="1" type="ORF">BC343_20670</name>
</gene>
<dbReference type="STRING" id="1792845.BC343_20670"/>
<reference evidence="1 2" key="1">
    <citation type="submission" date="2016-07" db="EMBL/GenBank/DDBJ databases">
        <title>Genomic analysis of zinc-resistant bacterium Mucilaginibacter pedocola TBZ30.</title>
        <authorList>
            <person name="Huang J."/>
            <person name="Tang J."/>
        </authorList>
    </citation>
    <scope>NUCLEOTIDE SEQUENCE [LARGE SCALE GENOMIC DNA]</scope>
    <source>
        <strain evidence="1 2">TBZ30</strain>
    </source>
</reference>
<evidence type="ECO:0000313" key="1">
    <source>
        <dbReference type="EMBL" id="OOQ61389.1"/>
    </source>
</evidence>
<protein>
    <submittedName>
        <fullName evidence="1">Uncharacterized protein</fullName>
    </submittedName>
</protein>
<evidence type="ECO:0000313" key="2">
    <source>
        <dbReference type="Proteomes" id="UP000189739"/>
    </source>
</evidence>
<proteinExistence type="predicted"/>
<dbReference type="RefSeq" id="WP_078346673.1">
    <property type="nucleotide sequence ID" value="NZ_MBTF01000002.1"/>
</dbReference>
<dbReference type="AlphaFoldDB" id="A0A1S9PKE6"/>
<sequence>MSEKHTGLSPLSKGMVTKTQLNALSKNFFSKLQVLDNGRHRSIDCSDSRHPEKGDTRAVIFNRKDVEALFAANPGCDGLKVYFGLHDKEIFPLPDDNSTDYQNKLMVVLITTSGQVENINDDASIAGKGLDNGKLCPPNIGC</sequence>
<dbReference type="EMBL" id="MBTF01000002">
    <property type="protein sequence ID" value="OOQ61389.1"/>
    <property type="molecule type" value="Genomic_DNA"/>
</dbReference>
<dbReference type="Proteomes" id="UP000189739">
    <property type="component" value="Unassembled WGS sequence"/>
</dbReference>
<accession>A0A1S9PKE6</accession>
<organism evidence="1 2">
    <name type="scientific">Mucilaginibacter pedocola</name>
    <dbReference type="NCBI Taxonomy" id="1792845"/>
    <lineage>
        <taxon>Bacteria</taxon>
        <taxon>Pseudomonadati</taxon>
        <taxon>Bacteroidota</taxon>
        <taxon>Sphingobacteriia</taxon>
        <taxon>Sphingobacteriales</taxon>
        <taxon>Sphingobacteriaceae</taxon>
        <taxon>Mucilaginibacter</taxon>
    </lineage>
</organism>
<comment type="caution">
    <text evidence="1">The sequence shown here is derived from an EMBL/GenBank/DDBJ whole genome shotgun (WGS) entry which is preliminary data.</text>
</comment>
<dbReference type="OrthoDB" id="795829at2"/>